<dbReference type="EMBL" id="CAMPGE010022240">
    <property type="protein sequence ID" value="CAI2380295.1"/>
    <property type="molecule type" value="Genomic_DNA"/>
</dbReference>
<gene>
    <name evidence="2" type="ORF">ECRASSUSDP1_LOCUS21727</name>
</gene>
<evidence type="ECO:0000256" key="1">
    <source>
        <dbReference type="SAM" id="MobiDB-lite"/>
    </source>
</evidence>
<sequence length="504" mass="58363">MGNTLCCTSRQKSKNDNSPLNGDYAEILSSDLCLNQDPDCPFEGTNNELIEAYQARKHENESSNWNKFWSKFRRSTDDLKENVEGRAQQDDDEHKDQDPDAHLPGIAKFLPKIRKMSFGVWDDEEEKDQEKEIEKDKGERNVPMRKTKKRMKTVSLRYFGETMKNTSNTPEKQQNKDGVFGKYVMRNMPESPPEKRKKSMIERKKPVKKNGSSFSLITLEKAQESSVDFNTITDGDHHRDFDDKGEASPISGQVMEQYLNKYELTVEYQSNLILKLLRNFSKDSCEWNQITKTRNYSIYTTDSGSILAPETLCYKAKIYFGSSYSFEEVTKCLTDPDIQTVWDKSVDTIEEIKRITSDTRLISTVHRLSQSSISTSLVEHDSNDKTFMIDWDSSNSKKFIIYTSSVPEHLWPETTRPKLVNIFKLMVIAEGSRAASESEELGEYSKHEGLRDYNSSKKKTRIVIYQQIDYPGHTQEDYIDGIHKMHKNLENYLNVQNQAKNSKF</sequence>
<evidence type="ECO:0000313" key="3">
    <source>
        <dbReference type="Proteomes" id="UP001295684"/>
    </source>
</evidence>
<organism evidence="2 3">
    <name type="scientific">Euplotes crassus</name>
    <dbReference type="NCBI Taxonomy" id="5936"/>
    <lineage>
        <taxon>Eukaryota</taxon>
        <taxon>Sar</taxon>
        <taxon>Alveolata</taxon>
        <taxon>Ciliophora</taxon>
        <taxon>Intramacronucleata</taxon>
        <taxon>Spirotrichea</taxon>
        <taxon>Hypotrichia</taxon>
        <taxon>Euplotida</taxon>
        <taxon>Euplotidae</taxon>
        <taxon>Moneuplotes</taxon>
    </lineage>
</organism>
<dbReference type="AlphaFoldDB" id="A0AAD1XWD9"/>
<feature type="region of interest" description="Disordered" evidence="1">
    <location>
        <begin position="78"/>
        <end position="107"/>
    </location>
</feature>
<dbReference type="InterPro" id="IPR023393">
    <property type="entry name" value="START-like_dom_sf"/>
</dbReference>
<reference evidence="2" key="1">
    <citation type="submission" date="2023-07" db="EMBL/GenBank/DDBJ databases">
        <authorList>
            <consortium name="AG Swart"/>
            <person name="Singh M."/>
            <person name="Singh A."/>
            <person name="Seah K."/>
            <person name="Emmerich C."/>
        </authorList>
    </citation>
    <scope>NUCLEOTIDE SEQUENCE</scope>
    <source>
        <strain evidence="2">DP1</strain>
    </source>
</reference>
<dbReference type="SUPFAM" id="SSF55961">
    <property type="entry name" value="Bet v1-like"/>
    <property type="match status" value="1"/>
</dbReference>
<evidence type="ECO:0000313" key="2">
    <source>
        <dbReference type="EMBL" id="CAI2380295.1"/>
    </source>
</evidence>
<evidence type="ECO:0008006" key="4">
    <source>
        <dbReference type="Google" id="ProtNLM"/>
    </source>
</evidence>
<comment type="caution">
    <text evidence="2">The sequence shown here is derived from an EMBL/GenBank/DDBJ whole genome shotgun (WGS) entry which is preliminary data.</text>
</comment>
<feature type="region of interest" description="Disordered" evidence="1">
    <location>
        <begin position="186"/>
        <end position="205"/>
    </location>
</feature>
<protein>
    <recommendedName>
        <fullName evidence="4">START domain-containing protein</fullName>
    </recommendedName>
</protein>
<name>A0AAD1XWD9_EUPCR</name>
<accession>A0AAD1XWD9</accession>
<dbReference type="Proteomes" id="UP001295684">
    <property type="component" value="Unassembled WGS sequence"/>
</dbReference>
<dbReference type="Gene3D" id="3.30.530.20">
    <property type="match status" value="1"/>
</dbReference>
<keyword evidence="3" id="KW-1185">Reference proteome</keyword>
<feature type="compositionally biased region" description="Basic and acidic residues" evidence="1">
    <location>
        <begin position="78"/>
        <end position="101"/>
    </location>
</feature>
<feature type="compositionally biased region" description="Polar residues" evidence="1">
    <location>
        <begin position="1"/>
        <end position="20"/>
    </location>
</feature>
<proteinExistence type="predicted"/>
<feature type="region of interest" description="Disordered" evidence="1">
    <location>
        <begin position="1"/>
        <end position="21"/>
    </location>
</feature>